<dbReference type="AlphaFoldDB" id="A0A9D1GAY3"/>
<dbReference type="InterPro" id="IPR009362">
    <property type="entry name" value="YhcG_C"/>
</dbReference>
<reference evidence="3" key="2">
    <citation type="journal article" date="2021" name="PeerJ">
        <title>Extensive microbial diversity within the chicken gut microbiome revealed by metagenomics and culture.</title>
        <authorList>
            <person name="Gilroy R."/>
            <person name="Ravi A."/>
            <person name="Getino M."/>
            <person name="Pursley I."/>
            <person name="Horton D.L."/>
            <person name="Alikhan N.F."/>
            <person name="Baker D."/>
            <person name="Gharbi K."/>
            <person name="Hall N."/>
            <person name="Watson M."/>
            <person name="Adriaenssens E.M."/>
            <person name="Foster-Nyarko E."/>
            <person name="Jarju S."/>
            <person name="Secka A."/>
            <person name="Antonio M."/>
            <person name="Oren A."/>
            <person name="Chaudhuri R.R."/>
            <person name="La Ragione R."/>
            <person name="Hildebrand F."/>
            <person name="Pallen M.J."/>
        </authorList>
    </citation>
    <scope>NUCLEOTIDE SEQUENCE</scope>
    <source>
        <strain evidence="3">CHK195-26880</strain>
    </source>
</reference>
<protein>
    <submittedName>
        <fullName evidence="3">DUF1016 family protein</fullName>
    </submittedName>
</protein>
<dbReference type="InterPro" id="IPR041527">
    <property type="entry name" value="YhcG_N"/>
</dbReference>
<dbReference type="Gene3D" id="3.40.1350.10">
    <property type="match status" value="1"/>
</dbReference>
<dbReference type="InterPro" id="IPR011856">
    <property type="entry name" value="tRNA_endonuc-like_dom_sf"/>
</dbReference>
<evidence type="ECO:0000313" key="3">
    <source>
        <dbReference type="EMBL" id="HIT37476.1"/>
    </source>
</evidence>
<dbReference type="InterPro" id="IPR053148">
    <property type="entry name" value="PD-DEXK-like_domain"/>
</dbReference>
<dbReference type="PANTHER" id="PTHR30547">
    <property type="entry name" value="UNCHARACTERIZED PROTEIN YHCG-RELATED"/>
    <property type="match status" value="1"/>
</dbReference>
<organism evidence="3 4">
    <name type="scientific">Candidatus Onthousia faecipullorum</name>
    <dbReference type="NCBI Taxonomy" id="2840887"/>
    <lineage>
        <taxon>Bacteria</taxon>
        <taxon>Bacillati</taxon>
        <taxon>Bacillota</taxon>
        <taxon>Bacilli</taxon>
        <taxon>Candidatus Onthousia</taxon>
    </lineage>
</organism>
<sequence length="301" mass="35481">MNYYKEVESLIRKNEINKGVRALQDNSETLYTYWHIGKLIVEAQGGAKRAKYGDGLINDWGHKLSEKYGKNYDKSNLSKMRKFYMMFPIVDTLCPQLNWSHYRYILPLKNVNERNYYINQVILNNLSVRDLRREIKNKSFDRLSYKDKNSIEIINDNKLTIEDMIKDPIILKSDRDANELNEEVIHKYIISLLENKFLELGTGFALIGHEYKIVIGNNTYHIDLLFYNYLLNAFVVVEVKTRALKSQDIGQLEFYVGYVENNIKKNYHSKTIGVLIVKKNNKYVIEYTTSNDIYVTTYMLT</sequence>
<accession>A0A9D1GAY3</accession>
<name>A0A9D1GAY3_9FIRM</name>
<feature type="domain" description="YhcG N-terminal" evidence="2">
    <location>
        <begin position="23"/>
        <end position="142"/>
    </location>
</feature>
<dbReference type="PANTHER" id="PTHR30547:SF5">
    <property type="entry name" value="NUCLEASE YHCG-RELATED"/>
    <property type="match status" value="1"/>
</dbReference>
<dbReference type="Pfam" id="PF06250">
    <property type="entry name" value="YhcG_C"/>
    <property type="match status" value="1"/>
</dbReference>
<feature type="domain" description="YhcG PDDEXK nuclease" evidence="1">
    <location>
        <begin position="163"/>
        <end position="299"/>
    </location>
</feature>
<evidence type="ECO:0000313" key="4">
    <source>
        <dbReference type="Proteomes" id="UP000886833"/>
    </source>
</evidence>
<dbReference type="GO" id="GO:0003676">
    <property type="term" value="F:nucleic acid binding"/>
    <property type="evidence" value="ECO:0007669"/>
    <property type="project" value="InterPro"/>
</dbReference>
<dbReference type="EMBL" id="DVKQ01000042">
    <property type="protein sequence ID" value="HIT37476.1"/>
    <property type="molecule type" value="Genomic_DNA"/>
</dbReference>
<proteinExistence type="predicted"/>
<evidence type="ECO:0000259" key="2">
    <source>
        <dbReference type="Pfam" id="PF17761"/>
    </source>
</evidence>
<dbReference type="Proteomes" id="UP000886833">
    <property type="component" value="Unassembled WGS sequence"/>
</dbReference>
<gene>
    <name evidence="3" type="ORF">IAB59_03225</name>
</gene>
<reference evidence="3" key="1">
    <citation type="submission" date="2020-10" db="EMBL/GenBank/DDBJ databases">
        <authorList>
            <person name="Gilroy R."/>
        </authorList>
    </citation>
    <scope>NUCLEOTIDE SEQUENCE</scope>
    <source>
        <strain evidence="3">CHK195-26880</strain>
    </source>
</reference>
<comment type="caution">
    <text evidence="3">The sequence shown here is derived from an EMBL/GenBank/DDBJ whole genome shotgun (WGS) entry which is preliminary data.</text>
</comment>
<evidence type="ECO:0000259" key="1">
    <source>
        <dbReference type="Pfam" id="PF06250"/>
    </source>
</evidence>
<dbReference type="Pfam" id="PF17761">
    <property type="entry name" value="DUF1016_N"/>
    <property type="match status" value="1"/>
</dbReference>